<dbReference type="AlphaFoldDB" id="A0A3S9T0E5"/>
<organism evidence="1 2">
    <name type="scientific">Anoxybacter fermentans</name>
    <dbReference type="NCBI Taxonomy" id="1323375"/>
    <lineage>
        <taxon>Bacteria</taxon>
        <taxon>Bacillati</taxon>
        <taxon>Bacillota</taxon>
        <taxon>Clostridia</taxon>
        <taxon>Halanaerobiales</taxon>
        <taxon>Anoxybacter</taxon>
    </lineage>
</organism>
<proteinExistence type="predicted"/>
<dbReference type="KEGG" id="aft:BBF96_12100"/>
<name>A0A3S9T0E5_9FIRM</name>
<dbReference type="RefSeq" id="WP_127017419.1">
    <property type="nucleotide sequence ID" value="NZ_CP016379.1"/>
</dbReference>
<dbReference type="OrthoDB" id="5518417at2"/>
<accession>A0A3S9T0E5</accession>
<reference evidence="1 2" key="1">
    <citation type="submission" date="2016-07" db="EMBL/GenBank/DDBJ databases">
        <title>Genome and transcriptome analysis of iron-reducing fermentative bacteria Anoxybacter fermentans.</title>
        <authorList>
            <person name="Zeng X."/>
            <person name="Shao Z."/>
        </authorList>
    </citation>
    <scope>NUCLEOTIDE SEQUENCE [LARGE SCALE GENOMIC DNA]</scope>
    <source>
        <strain evidence="1 2">DY22613</strain>
    </source>
</reference>
<protein>
    <submittedName>
        <fullName evidence="1">Uncharacterized protein</fullName>
    </submittedName>
</protein>
<dbReference type="Proteomes" id="UP000267250">
    <property type="component" value="Chromosome"/>
</dbReference>
<dbReference type="EMBL" id="CP016379">
    <property type="protein sequence ID" value="AZR74073.1"/>
    <property type="molecule type" value="Genomic_DNA"/>
</dbReference>
<evidence type="ECO:0000313" key="2">
    <source>
        <dbReference type="Proteomes" id="UP000267250"/>
    </source>
</evidence>
<evidence type="ECO:0000313" key="1">
    <source>
        <dbReference type="EMBL" id="AZR74073.1"/>
    </source>
</evidence>
<gene>
    <name evidence="1" type="ORF">BBF96_12100</name>
</gene>
<sequence length="238" mass="27774">MCKDCEETFSKVERAFALNIFYPYQNDTLGNQDFQYGEWLYPFIVSVNWRILYLDLAEFRKSQSLNETSLKILSDAEESMRNFLLGNIQNVLPIENHLFLFPEISIASPEIAKQNPNVFFRTSAYGYILINTGFNSFYVYSNLAGILLVTIIKKAQGEVWNNTIVDPSGGIIKIPRNVRSPLINDVLEYCKEQKNWPQISDQQKQKIIDKIKENINKFENSRFYKFFMADENLKKSSR</sequence>
<keyword evidence="2" id="KW-1185">Reference proteome</keyword>